<gene>
    <name evidence="1" type="ORF">I4F81_004815</name>
</gene>
<proteinExistence type="predicted"/>
<evidence type="ECO:0000313" key="2">
    <source>
        <dbReference type="Proteomes" id="UP000798662"/>
    </source>
</evidence>
<name>A0ACC3BX22_PYRYE</name>
<dbReference type="EMBL" id="CM020618">
    <property type="protein sequence ID" value="KAK1862241.1"/>
    <property type="molecule type" value="Genomic_DNA"/>
</dbReference>
<sequence length="249" mass="25125">MEQWRWWWRQRAHGSEGGDGDAGAGPRPAPRTVGAVLGVGEKGESALPPSVPRPCLDRRRTPPPPPPVRPPRLSAWARAPLLAFGASSLLPALLPLPPWAHPPPSPAPPRAAAASRGLRWAAGGGSWGGCAPPRAAPPHVTAAGRAPRLLYAGPSWGLATHAGSHVLDPPHLEGGGGKEVGGGGGARPPTGLLSSLAGGCVGCVGGVRWGVRPTAPPPPPSCSLGVCGLAARTPVRGGGWTRAGARRGE</sequence>
<accession>A0ACC3BX22</accession>
<evidence type="ECO:0000313" key="1">
    <source>
        <dbReference type="EMBL" id="KAK1862241.1"/>
    </source>
</evidence>
<protein>
    <submittedName>
        <fullName evidence="1">Uncharacterized protein</fullName>
    </submittedName>
</protein>
<keyword evidence="2" id="KW-1185">Reference proteome</keyword>
<comment type="caution">
    <text evidence="1">The sequence shown here is derived from an EMBL/GenBank/DDBJ whole genome shotgun (WGS) entry which is preliminary data.</text>
</comment>
<dbReference type="Proteomes" id="UP000798662">
    <property type="component" value="Chromosome 1"/>
</dbReference>
<organism evidence="1 2">
    <name type="scientific">Pyropia yezoensis</name>
    <name type="common">Susabi-nori</name>
    <name type="synonym">Porphyra yezoensis</name>
    <dbReference type="NCBI Taxonomy" id="2788"/>
    <lineage>
        <taxon>Eukaryota</taxon>
        <taxon>Rhodophyta</taxon>
        <taxon>Bangiophyceae</taxon>
        <taxon>Bangiales</taxon>
        <taxon>Bangiaceae</taxon>
        <taxon>Pyropia</taxon>
    </lineage>
</organism>
<reference evidence="1" key="1">
    <citation type="submission" date="2019-11" db="EMBL/GenBank/DDBJ databases">
        <title>Nori genome reveals adaptations in red seaweeds to the harsh intertidal environment.</title>
        <authorList>
            <person name="Wang D."/>
            <person name="Mao Y."/>
        </authorList>
    </citation>
    <scope>NUCLEOTIDE SEQUENCE</scope>
    <source>
        <tissue evidence="1">Gametophyte</tissue>
    </source>
</reference>